<dbReference type="RefSeq" id="WP_072554123.1">
    <property type="nucleotide sequence ID" value="NZ_CP018153.1"/>
</dbReference>
<dbReference type="SUPFAM" id="SSF82185">
    <property type="entry name" value="Histone H3 K4-specific methyltransferase SET7/9 N-terminal domain"/>
    <property type="match status" value="1"/>
</dbReference>
<dbReference type="STRING" id="1913577.LPB144_09050"/>
<protein>
    <recommendedName>
        <fullName evidence="3">Toxin-antitoxin system YwqK family antitoxin</fullName>
    </recommendedName>
</protein>
<dbReference type="Gene3D" id="3.90.930.1">
    <property type="match status" value="1"/>
</dbReference>
<dbReference type="Proteomes" id="UP000182510">
    <property type="component" value="Chromosome"/>
</dbReference>
<accession>A0A1L3J8K2</accession>
<dbReference type="EMBL" id="CP018153">
    <property type="protein sequence ID" value="APG61440.1"/>
    <property type="molecule type" value="Genomic_DNA"/>
</dbReference>
<keyword evidence="2" id="KW-1185">Reference proteome</keyword>
<dbReference type="AlphaFoldDB" id="A0A1L3J8K2"/>
<dbReference type="KEGG" id="grl:LPB144_09050"/>
<reference evidence="1 2" key="1">
    <citation type="submission" date="2016-11" db="EMBL/GenBank/DDBJ databases">
        <title>Gramella sp. LPB0144 isolated from marine environment.</title>
        <authorList>
            <person name="Kim E."/>
            <person name="Yi H."/>
        </authorList>
    </citation>
    <scope>NUCLEOTIDE SEQUENCE [LARGE SCALE GENOMIC DNA]</scope>
    <source>
        <strain evidence="1 2">LPB0144</strain>
    </source>
</reference>
<name>A0A1L3J8K2_9FLAO</name>
<organism evidence="1 2">
    <name type="scientific">Christiangramia salexigens</name>
    <dbReference type="NCBI Taxonomy" id="1913577"/>
    <lineage>
        <taxon>Bacteria</taxon>
        <taxon>Pseudomonadati</taxon>
        <taxon>Bacteroidota</taxon>
        <taxon>Flavobacteriia</taxon>
        <taxon>Flavobacteriales</taxon>
        <taxon>Flavobacteriaceae</taxon>
        <taxon>Christiangramia</taxon>
    </lineage>
</organism>
<evidence type="ECO:0008006" key="3">
    <source>
        <dbReference type="Google" id="ProtNLM"/>
    </source>
</evidence>
<proteinExistence type="predicted"/>
<evidence type="ECO:0000313" key="1">
    <source>
        <dbReference type="EMBL" id="APG61440.1"/>
    </source>
</evidence>
<sequence>MRLLLFKVLLMILPSGLISEEKDYIREYYGNGTLMAEGWKEGNVKEDYWYYYFPDGKIQKKGAYKNNRQNGYWYFYTPQGKLLREGHFIKGKKNGWWKEYESTYVRELKYNDGKREGFALIYMKGDLKKVEKYSNDIKMGEWTSLLGFKRDNPNVKF</sequence>
<gene>
    <name evidence="1" type="ORF">LPB144_09050</name>
</gene>
<evidence type="ECO:0000313" key="2">
    <source>
        <dbReference type="Proteomes" id="UP000182510"/>
    </source>
</evidence>